<dbReference type="GeneID" id="85194864"/>
<dbReference type="RefSeq" id="WP_316558088.1">
    <property type="nucleotide sequence ID" value="NZ_CP131059.1"/>
</dbReference>
<sequence>MDYNEWEPLYRIILKRFGFSEASDLKTAEWLSTVYKGVQRSNPEFGKKEIAIASLKDKIADRNIVICGNAPTLETEFRSFSQEAKGNEIYIAADGAATVLIKNKKVPDVIVTDLDGKHPNDAIKEIEAADKGALLLIHAHGDNEDKLEKYMPAFLNRINENAVIPTCQCRPPEHLFNFGGFTDGDRCVFLADEFGAATVTIIGFDFEDPNVKTLKKKKLECAEQLIQIIRQKNDRIKFFSELE</sequence>
<evidence type="ECO:0000256" key="4">
    <source>
        <dbReference type="ARBA" id="ARBA00022840"/>
    </source>
</evidence>
<evidence type="ECO:0000313" key="8">
    <source>
        <dbReference type="Proteomes" id="UP001302978"/>
    </source>
</evidence>
<proteinExistence type="inferred from homology"/>
<dbReference type="EMBL" id="CP131059">
    <property type="protein sequence ID" value="WNY23089.1"/>
    <property type="molecule type" value="Genomic_DNA"/>
</dbReference>
<dbReference type="InterPro" id="IPR036759">
    <property type="entry name" value="TPK_catalytic_sf"/>
</dbReference>
<dbReference type="Pfam" id="PF01973">
    <property type="entry name" value="MptE-like"/>
    <property type="match status" value="1"/>
</dbReference>
<protein>
    <recommendedName>
        <fullName evidence="5">6-hydroxymethyl-7,8-dihydropterin pyrophosphokinase</fullName>
        <shortName evidence="5">HPPK</shortName>
        <ecNumber evidence="5">2.7.6.3</ecNumber>
    </recommendedName>
    <alternativeName>
        <fullName evidence="5">2-amino-4-hydroxy-6-hydroxymethyldihydropteridine pyrophosphokinase</fullName>
    </alternativeName>
    <alternativeName>
        <fullName evidence="5">6-hydroxymethyl-7,8-dihydropterin diphosphokinase</fullName>
        <shortName evidence="5">6-HMPDK</shortName>
    </alternativeName>
    <alternativeName>
        <fullName evidence="5">7,8-dihydro-6-hydroxymethylpterin diphosphokinase</fullName>
    </alternativeName>
    <alternativeName>
        <fullName evidence="5">7,8-dihydro-6-hydroxymethylpterin pyrophosphokinase</fullName>
        <shortName evidence="5">PPPK</shortName>
    </alternativeName>
</protein>
<dbReference type="GO" id="GO:0009229">
    <property type="term" value="P:thiamine diphosphate biosynthetic process"/>
    <property type="evidence" value="ECO:0007669"/>
    <property type="project" value="InterPro"/>
</dbReference>
<name>A0AA96ZS66_9EURY</name>
<keyword evidence="8" id="KW-1185">Reference proteome</keyword>
<comment type="function">
    <text evidence="5">Catalyzes the transfer of diphosphate from ATP to 6-hydroxymethyl-7,8-dihydropterin (6-HMD), leading to 6-hydroxymethyl-7,8-dihydropterin diphosphate (6-HMDP).</text>
</comment>
<accession>A0AA96ZS66</accession>
<reference evidence="7 8" key="1">
    <citation type="submission" date="2023-07" db="EMBL/GenBank/DDBJ databases">
        <title>Closed genoem sequence of Methanomicrococcus sp. Hf6.</title>
        <authorList>
            <person name="Poehlein A."/>
            <person name="Protasov E."/>
            <person name="Platt K."/>
            <person name="Reeh H."/>
            <person name="Daniel R."/>
            <person name="Brune A."/>
        </authorList>
    </citation>
    <scope>NUCLEOTIDE SEQUENCE [LARGE SCALE GENOMIC DNA]</scope>
    <source>
        <strain evidence="7 8">Hf6</strain>
    </source>
</reference>
<dbReference type="GO" id="GO:0004788">
    <property type="term" value="F:thiamine diphosphokinase activity"/>
    <property type="evidence" value="ECO:0007669"/>
    <property type="project" value="InterPro"/>
</dbReference>
<dbReference type="Proteomes" id="UP001302978">
    <property type="component" value="Chromosome"/>
</dbReference>
<dbReference type="GO" id="GO:2001118">
    <property type="term" value="P:tetrahydromethanopterin biosynthetic process"/>
    <property type="evidence" value="ECO:0007669"/>
    <property type="project" value="UniProtKB-UniRule"/>
</dbReference>
<dbReference type="InterPro" id="IPR027510">
    <property type="entry name" value="HMPDK_MptE"/>
</dbReference>
<evidence type="ECO:0000256" key="1">
    <source>
        <dbReference type="ARBA" id="ARBA00022679"/>
    </source>
</evidence>
<dbReference type="PANTHER" id="PTHR39648">
    <property type="entry name" value="6-HYDROXYMETHYL-7,8-DIHYDROPTERIN PYROPHOSPHOKINASE"/>
    <property type="match status" value="1"/>
</dbReference>
<dbReference type="AlphaFoldDB" id="A0AA96ZS66"/>
<dbReference type="GO" id="GO:0003848">
    <property type="term" value="F:2-amino-4-hydroxy-6-hydroxymethyldihydropteridine diphosphokinase activity"/>
    <property type="evidence" value="ECO:0007669"/>
    <property type="project" value="UniProtKB-UniRule"/>
</dbReference>
<keyword evidence="2 5" id="KW-0547">Nucleotide-binding</keyword>
<dbReference type="GO" id="GO:0016301">
    <property type="term" value="F:kinase activity"/>
    <property type="evidence" value="ECO:0007669"/>
    <property type="project" value="UniProtKB-KW"/>
</dbReference>
<dbReference type="SUPFAM" id="SSF63999">
    <property type="entry name" value="Thiamin pyrophosphokinase, catalytic domain"/>
    <property type="match status" value="1"/>
</dbReference>
<dbReference type="Gene3D" id="3.40.50.10240">
    <property type="entry name" value="Thiamin pyrophosphokinase, catalytic domain"/>
    <property type="match status" value="1"/>
</dbReference>
<evidence type="ECO:0000256" key="2">
    <source>
        <dbReference type="ARBA" id="ARBA00022741"/>
    </source>
</evidence>
<dbReference type="KEGG" id="mehf:MmiHf6_03880"/>
<gene>
    <name evidence="5" type="primary">mptE</name>
    <name evidence="7" type="ORF">MmiHf6_03880</name>
</gene>
<evidence type="ECO:0000256" key="5">
    <source>
        <dbReference type="HAMAP-Rule" id="MF_02131"/>
    </source>
</evidence>
<comment type="similarity">
    <text evidence="5">Belongs to the archaeal 6-HMPDK family.</text>
</comment>
<dbReference type="InterPro" id="IPR002826">
    <property type="entry name" value="MptE-like"/>
</dbReference>
<keyword evidence="3 5" id="KW-0418">Kinase</keyword>
<evidence type="ECO:0000313" key="7">
    <source>
        <dbReference type="EMBL" id="WNY23089.1"/>
    </source>
</evidence>
<dbReference type="GO" id="GO:0000287">
    <property type="term" value="F:magnesium ion binding"/>
    <property type="evidence" value="ECO:0007669"/>
    <property type="project" value="UniProtKB-UniRule"/>
</dbReference>
<dbReference type="GO" id="GO:0005524">
    <property type="term" value="F:ATP binding"/>
    <property type="evidence" value="ECO:0007669"/>
    <property type="project" value="UniProtKB-UniRule"/>
</dbReference>
<dbReference type="EC" id="2.7.6.3" evidence="5"/>
<dbReference type="PANTHER" id="PTHR39648:SF1">
    <property type="entry name" value="6-HYDROXYMETHYL-7,8-DIHYDROPTERIN PYROPHOSPHOKINASE"/>
    <property type="match status" value="1"/>
</dbReference>
<feature type="domain" description="6-hydroxymethylpterin diphosphokinase MptE-like" evidence="6">
    <location>
        <begin position="51"/>
        <end position="208"/>
    </location>
</feature>
<keyword evidence="4 5" id="KW-0067">ATP-binding</keyword>
<evidence type="ECO:0000259" key="6">
    <source>
        <dbReference type="Pfam" id="PF01973"/>
    </source>
</evidence>
<dbReference type="HAMAP" id="MF_02131">
    <property type="entry name" value="HMPDK_arch"/>
    <property type="match status" value="1"/>
</dbReference>
<comment type="cofactor">
    <cofactor evidence="5">
        <name>Mg(2+)</name>
        <dbReference type="ChEBI" id="CHEBI:18420"/>
    </cofactor>
</comment>
<comment type="pathway">
    <text evidence="5">Cofactor biosynthesis; 5,6,7,8-tetrahydromethanopterin biosynthesis.</text>
</comment>
<evidence type="ECO:0000256" key="3">
    <source>
        <dbReference type="ARBA" id="ARBA00022777"/>
    </source>
</evidence>
<keyword evidence="1 5" id="KW-0808">Transferase</keyword>
<keyword evidence="5" id="KW-0460">Magnesium</keyword>
<organism evidence="7 8">
    <name type="scientific">Methanimicrococcus hongohii</name>
    <dbReference type="NCBI Taxonomy" id="3028295"/>
    <lineage>
        <taxon>Archaea</taxon>
        <taxon>Methanobacteriati</taxon>
        <taxon>Methanobacteriota</taxon>
        <taxon>Stenosarchaea group</taxon>
        <taxon>Methanomicrobia</taxon>
        <taxon>Methanosarcinales</taxon>
        <taxon>Methanosarcinaceae</taxon>
        <taxon>Methanimicrococcus</taxon>
    </lineage>
</organism>
<comment type="catalytic activity">
    <reaction evidence="5">
        <text>6-hydroxymethyl-7,8-dihydropterin + ATP = (7,8-dihydropterin-6-yl)methyl diphosphate + AMP + H(+)</text>
        <dbReference type="Rhea" id="RHEA:11412"/>
        <dbReference type="ChEBI" id="CHEBI:15378"/>
        <dbReference type="ChEBI" id="CHEBI:30616"/>
        <dbReference type="ChEBI" id="CHEBI:44841"/>
        <dbReference type="ChEBI" id="CHEBI:72950"/>
        <dbReference type="ChEBI" id="CHEBI:456215"/>
        <dbReference type="EC" id="2.7.6.3"/>
    </reaction>
</comment>